<comment type="function">
    <text evidence="1">Thionins are small plant proteins which are toxic to animal cells. They seem to exert their toxic effect at the level of the cell membrane. Their precise function is not known.</text>
</comment>
<dbReference type="PANTHER" id="PTHR33920">
    <property type="entry name" value="THIONIN-2.1-RELATED"/>
    <property type="match status" value="1"/>
</dbReference>
<organism evidence="10">
    <name type="scientific">Brachypodium distachyon</name>
    <name type="common">Purple false brome</name>
    <name type="synonym">Trachynia distachya</name>
    <dbReference type="NCBI Taxonomy" id="15368"/>
    <lineage>
        <taxon>Eukaryota</taxon>
        <taxon>Viridiplantae</taxon>
        <taxon>Streptophyta</taxon>
        <taxon>Embryophyta</taxon>
        <taxon>Tracheophyta</taxon>
        <taxon>Spermatophyta</taxon>
        <taxon>Magnoliopsida</taxon>
        <taxon>Liliopsida</taxon>
        <taxon>Poales</taxon>
        <taxon>Poaceae</taxon>
        <taxon>BOP clade</taxon>
        <taxon>Pooideae</taxon>
        <taxon>Stipodae</taxon>
        <taxon>Brachypodieae</taxon>
        <taxon>Brachypodium</taxon>
    </lineage>
</organism>
<dbReference type="EMBL" id="CM000880">
    <property type="protein sequence ID" value="KQK20899.1"/>
    <property type="molecule type" value="Genomic_DNA"/>
</dbReference>
<dbReference type="Gene3D" id="3.30.1350.10">
    <property type="entry name" value="Thionin-like"/>
    <property type="match status" value="1"/>
</dbReference>
<dbReference type="AlphaFoldDB" id="I1H3Q6"/>
<keyword evidence="5 9" id="KW-0732">Signal</keyword>
<evidence type="ECO:0000256" key="9">
    <source>
        <dbReference type="SAM" id="SignalP"/>
    </source>
</evidence>
<reference evidence="10" key="2">
    <citation type="submission" date="2017-06" db="EMBL/GenBank/DDBJ databases">
        <title>WGS assembly of Brachypodium distachyon.</title>
        <authorList>
            <consortium name="The International Brachypodium Initiative"/>
            <person name="Lucas S."/>
            <person name="Harmon-Smith M."/>
            <person name="Lail K."/>
            <person name="Tice H."/>
            <person name="Grimwood J."/>
            <person name="Bruce D."/>
            <person name="Barry K."/>
            <person name="Shu S."/>
            <person name="Lindquist E."/>
            <person name="Wang M."/>
            <person name="Pitluck S."/>
            <person name="Vogel J.P."/>
            <person name="Garvin D.F."/>
            <person name="Mockler T.C."/>
            <person name="Schmutz J."/>
            <person name="Rokhsar D."/>
            <person name="Bevan M.W."/>
        </authorList>
    </citation>
    <scope>NUCLEOTIDE SEQUENCE</scope>
    <source>
        <strain evidence="10">Bd21</strain>
    </source>
</reference>
<dbReference type="Gramene" id="KQK20899">
    <property type="protein sequence ID" value="KQK20899"/>
    <property type="gene ID" value="BRADI_1g57400v3"/>
</dbReference>
<evidence type="ECO:0000256" key="5">
    <source>
        <dbReference type="ARBA" id="ARBA00022729"/>
    </source>
</evidence>
<protein>
    <submittedName>
        <fullName evidence="10 11">Uncharacterized protein</fullName>
    </submittedName>
</protein>
<evidence type="ECO:0000313" key="11">
    <source>
        <dbReference type="EnsemblPlants" id="KQK20899"/>
    </source>
</evidence>
<dbReference type="OrthoDB" id="653285at2759"/>
<sequence>MGSNNGLRSVIICVLLLGLVLGQVQVEGKSCCKTTTARNCYNVCRFTGASRLACANICGCTITSGTTCPNDLRKMLLLLDSSEVPDATKYCNLGCRSSVCDNMNHDFHGAETKIDEELCRNACASFCNGDAVVNASAEE</sequence>
<evidence type="ECO:0000256" key="1">
    <source>
        <dbReference type="ARBA" id="ARBA00002847"/>
    </source>
</evidence>
<accession>I1H3Q6</accession>
<dbReference type="SUPFAM" id="SSF57429">
    <property type="entry name" value="Crambin-like"/>
    <property type="match status" value="1"/>
</dbReference>
<proteinExistence type="inferred from homology"/>
<dbReference type="InterPro" id="IPR001010">
    <property type="entry name" value="Thionin"/>
</dbReference>
<dbReference type="GO" id="GO:0005576">
    <property type="term" value="C:extracellular region"/>
    <property type="evidence" value="ECO:0007669"/>
    <property type="project" value="UniProtKB-SubCell"/>
</dbReference>
<dbReference type="EnsemblPlants" id="KQK20899">
    <property type="protein sequence ID" value="KQK20899"/>
    <property type="gene ID" value="BRADI_1g57400v3"/>
</dbReference>
<dbReference type="GO" id="GO:0006952">
    <property type="term" value="P:defense response"/>
    <property type="evidence" value="ECO:0007669"/>
    <property type="project" value="UniProtKB-KW"/>
</dbReference>
<dbReference type="OMA" id="CANICGC"/>
<evidence type="ECO:0000256" key="2">
    <source>
        <dbReference type="ARBA" id="ARBA00004613"/>
    </source>
</evidence>
<evidence type="ECO:0000313" key="12">
    <source>
        <dbReference type="Proteomes" id="UP000008810"/>
    </source>
</evidence>
<reference evidence="10 11" key="1">
    <citation type="journal article" date="2010" name="Nature">
        <title>Genome sequencing and analysis of the model grass Brachypodium distachyon.</title>
        <authorList>
            <consortium name="International Brachypodium Initiative"/>
        </authorList>
    </citation>
    <scope>NUCLEOTIDE SEQUENCE [LARGE SCALE GENOMIC DNA]</scope>
    <source>
        <strain evidence="10">Bd21</strain>
        <strain evidence="11">cv. Bd21</strain>
    </source>
</reference>
<keyword evidence="3" id="KW-0964">Secreted</keyword>
<gene>
    <name evidence="11" type="primary">LOC100844105</name>
    <name evidence="10" type="ORF">BRADI_1g57400v3</name>
</gene>
<dbReference type="ExpressionAtlas" id="I1H3Q6">
    <property type="expression patterns" value="baseline"/>
</dbReference>
<keyword evidence="4" id="KW-0800">Toxin</keyword>
<evidence type="ECO:0000256" key="7">
    <source>
        <dbReference type="ARBA" id="ARBA00023157"/>
    </source>
</evidence>
<dbReference type="Pfam" id="PF00321">
    <property type="entry name" value="Thionin"/>
    <property type="match status" value="1"/>
</dbReference>
<dbReference type="Proteomes" id="UP000008810">
    <property type="component" value="Chromosome 1"/>
</dbReference>
<dbReference type="PROSITE" id="PS00271">
    <property type="entry name" value="THIONIN"/>
    <property type="match status" value="1"/>
</dbReference>
<dbReference type="PANTHER" id="PTHR33920:SF2">
    <property type="entry name" value="THIONIN-2.1-RELATED"/>
    <property type="match status" value="1"/>
</dbReference>
<evidence type="ECO:0000256" key="4">
    <source>
        <dbReference type="ARBA" id="ARBA00022656"/>
    </source>
</evidence>
<dbReference type="FunFam" id="3.30.1350.10:FF:000001">
    <property type="entry name" value="Hellethionin-D"/>
    <property type="match status" value="1"/>
</dbReference>
<keyword evidence="6" id="KW-0611">Plant defense</keyword>
<dbReference type="GeneID" id="100844105"/>
<comment type="subcellular location">
    <subcellularLocation>
        <location evidence="2">Secreted</location>
    </subcellularLocation>
</comment>
<keyword evidence="7" id="KW-1015">Disulfide bond</keyword>
<comment type="similarity">
    <text evidence="8">Belongs to the plant thionin (TC 1.C.44) family. 4 C-C subfamily.</text>
</comment>
<name>I1H3Q6_BRADI</name>
<dbReference type="RefSeq" id="XP_003557597.1">
    <property type="nucleotide sequence ID" value="XM_003557549.4"/>
</dbReference>
<dbReference type="KEGG" id="bdi:100844105"/>
<evidence type="ECO:0000256" key="6">
    <source>
        <dbReference type="ARBA" id="ARBA00022821"/>
    </source>
</evidence>
<dbReference type="PRINTS" id="PR00287">
    <property type="entry name" value="THIONIN"/>
</dbReference>
<evidence type="ECO:0000256" key="8">
    <source>
        <dbReference type="ARBA" id="ARBA00043965"/>
    </source>
</evidence>
<feature type="signal peptide" evidence="9">
    <location>
        <begin position="1"/>
        <end position="22"/>
    </location>
</feature>
<evidence type="ECO:0000313" key="10">
    <source>
        <dbReference type="EMBL" id="KQK20899.1"/>
    </source>
</evidence>
<dbReference type="InterPro" id="IPR036391">
    <property type="entry name" value="Thionin-like_sf"/>
</dbReference>
<reference evidence="11" key="3">
    <citation type="submission" date="2018-08" db="UniProtKB">
        <authorList>
            <consortium name="EnsemblPlants"/>
        </authorList>
    </citation>
    <scope>IDENTIFICATION</scope>
    <source>
        <strain evidence="11">cv. Bd21</strain>
    </source>
</reference>
<dbReference type="HOGENOM" id="CLU_132328_0_0_1"/>
<dbReference type="GO" id="GO:0090729">
    <property type="term" value="F:toxin activity"/>
    <property type="evidence" value="ECO:0007669"/>
    <property type="project" value="UniProtKB-KW"/>
</dbReference>
<evidence type="ECO:0000256" key="3">
    <source>
        <dbReference type="ARBA" id="ARBA00022525"/>
    </source>
</evidence>
<keyword evidence="12" id="KW-1185">Reference proteome</keyword>
<feature type="chain" id="PRO_5014094288" evidence="9">
    <location>
        <begin position="23"/>
        <end position="139"/>
    </location>
</feature>